<feature type="transmembrane region" description="Helical" evidence="1">
    <location>
        <begin position="6"/>
        <end position="22"/>
    </location>
</feature>
<dbReference type="EMBL" id="DSTT01000005">
    <property type="protein sequence ID" value="HFK24065.1"/>
    <property type="molecule type" value="Genomic_DNA"/>
</dbReference>
<feature type="transmembrane region" description="Helical" evidence="1">
    <location>
        <begin position="31"/>
        <end position="49"/>
    </location>
</feature>
<dbReference type="AlphaFoldDB" id="A0A7C3N9F9"/>
<gene>
    <name evidence="2" type="ORF">ENS15_05380</name>
</gene>
<proteinExistence type="predicted"/>
<reference evidence="2" key="1">
    <citation type="journal article" date="2020" name="mSystems">
        <title>Genome- and Community-Level Interaction Insights into Carbon Utilization and Element Cycling Functions of Hydrothermarchaeota in Hydrothermal Sediment.</title>
        <authorList>
            <person name="Zhou Z."/>
            <person name="Liu Y."/>
            <person name="Xu W."/>
            <person name="Pan J."/>
            <person name="Luo Z.H."/>
            <person name="Li M."/>
        </authorList>
    </citation>
    <scope>NUCLEOTIDE SEQUENCE [LARGE SCALE GENOMIC DNA]</scope>
    <source>
        <strain evidence="2">SpSt-464</strain>
    </source>
</reference>
<keyword evidence="1" id="KW-1133">Transmembrane helix</keyword>
<evidence type="ECO:0000313" key="2">
    <source>
        <dbReference type="EMBL" id="HFK24065.1"/>
    </source>
</evidence>
<keyword evidence="1" id="KW-0812">Transmembrane</keyword>
<sequence>MGLLIITFFSIIIFLSGLKIIFSKNGNLDRFFDSLILIILGILLLSYNYSKKYENIISFKDGTLTLKSENKNYIIIFSKTQIDLSYLESLNDTTSYDIKIFFSNVKVKSNSYLPFDFDLKGFLYSSQLHSGIGYLTGQIDENTSVDSLNIPIKIKFKLYFSSLKISKE</sequence>
<accession>A0A7C3N9F9</accession>
<organism evidence="2">
    <name type="scientific">candidate division WOR-3 bacterium</name>
    <dbReference type="NCBI Taxonomy" id="2052148"/>
    <lineage>
        <taxon>Bacteria</taxon>
        <taxon>Bacteria division WOR-3</taxon>
    </lineage>
</organism>
<evidence type="ECO:0000256" key="1">
    <source>
        <dbReference type="SAM" id="Phobius"/>
    </source>
</evidence>
<comment type="caution">
    <text evidence="2">The sequence shown here is derived from an EMBL/GenBank/DDBJ whole genome shotgun (WGS) entry which is preliminary data.</text>
</comment>
<evidence type="ECO:0008006" key="3">
    <source>
        <dbReference type="Google" id="ProtNLM"/>
    </source>
</evidence>
<keyword evidence="1" id="KW-0472">Membrane</keyword>
<name>A0A7C3N9F9_UNCW3</name>
<protein>
    <recommendedName>
        <fullName evidence="3">Cell wall-active antibiotics response LiaF-like C-terminal domain-containing protein</fullName>
    </recommendedName>
</protein>